<evidence type="ECO:0000256" key="2">
    <source>
        <dbReference type="ARBA" id="ARBA00022448"/>
    </source>
</evidence>
<dbReference type="PROSITE" id="PS51257">
    <property type="entry name" value="PROKAR_LIPOPROTEIN"/>
    <property type="match status" value="1"/>
</dbReference>
<dbReference type="Gene3D" id="3.40.50.1980">
    <property type="entry name" value="Nitrogenase molybdenum iron protein domain"/>
    <property type="match status" value="2"/>
</dbReference>
<proteinExistence type="predicted"/>
<evidence type="ECO:0000313" key="5">
    <source>
        <dbReference type="EMBL" id="VFR90156.1"/>
    </source>
</evidence>
<dbReference type="GO" id="GO:0030288">
    <property type="term" value="C:outer membrane-bounded periplasmic space"/>
    <property type="evidence" value="ECO:0007669"/>
    <property type="project" value="TreeGrafter"/>
</dbReference>
<dbReference type="NCBIfam" id="NF008200">
    <property type="entry name" value="PRK10957.1"/>
    <property type="match status" value="1"/>
</dbReference>
<dbReference type="PANTHER" id="PTHR30532">
    <property type="entry name" value="IRON III DICITRATE-BINDING PERIPLASMIC PROTEIN"/>
    <property type="match status" value="1"/>
</dbReference>
<reference evidence="5" key="1">
    <citation type="submission" date="2019-03" db="EMBL/GenBank/DDBJ databases">
        <authorList>
            <person name="Danneels B."/>
        </authorList>
    </citation>
    <scope>NUCLEOTIDE SEQUENCE</scope>
</reference>
<dbReference type="PROSITE" id="PS50983">
    <property type="entry name" value="FE_B12_PBP"/>
    <property type="match status" value="1"/>
</dbReference>
<sequence length="316" mass="33673">MSVFRLLICALLLLLGACDVPVGMSAAPVGIAARTFQNADGSVTHIPAPPRRILSTSVAITGTLLAIDAPVVASGSAADGHFFGQWHDVAVKRKVENVWAAGNIDLEAAHAVQPDLIIVAASGADSAVEQLSALREIAPTIVLDYGSQDWQSLARQLGHATSREASVEARIAQFDAHVEAARLKIAIPDGETTLISYNGPGAPNPIARPNGVHGRLLSALGFRIEAPDPAWHVGTGGPRGDFVWAQYEQLSRLRGRTTFLIWAGDQRVEAFVGDPVLANLPSVKTRQVYALGEDSFRIDYYSGTQIVDRIVQHLGK</sequence>
<dbReference type="InterPro" id="IPR051313">
    <property type="entry name" value="Bact_iron-sidero_bind"/>
</dbReference>
<dbReference type="Pfam" id="PF01497">
    <property type="entry name" value="Peripla_BP_2"/>
    <property type="match status" value="1"/>
</dbReference>
<comment type="subcellular location">
    <subcellularLocation>
        <location evidence="1">Cell envelope</location>
    </subcellularLocation>
</comment>
<evidence type="ECO:0000259" key="4">
    <source>
        <dbReference type="PROSITE" id="PS50983"/>
    </source>
</evidence>
<evidence type="ECO:0000256" key="1">
    <source>
        <dbReference type="ARBA" id="ARBA00004196"/>
    </source>
</evidence>
<dbReference type="AlphaFoldDB" id="A0A484UU96"/>
<organism evidence="5">
    <name type="scientific">plant metagenome</name>
    <dbReference type="NCBI Taxonomy" id="1297885"/>
    <lineage>
        <taxon>unclassified sequences</taxon>
        <taxon>metagenomes</taxon>
        <taxon>organismal metagenomes</taxon>
    </lineage>
</organism>
<dbReference type="SUPFAM" id="SSF53807">
    <property type="entry name" value="Helical backbone' metal receptor"/>
    <property type="match status" value="1"/>
</dbReference>
<accession>A0A484UU96</accession>
<dbReference type="EMBL" id="CAADIO010000019">
    <property type="protein sequence ID" value="VFR90156.1"/>
    <property type="molecule type" value="Genomic_DNA"/>
</dbReference>
<gene>
    <name evidence="5" type="ORF">RAN3_3881</name>
</gene>
<evidence type="ECO:0000256" key="3">
    <source>
        <dbReference type="ARBA" id="ARBA00022729"/>
    </source>
</evidence>
<protein>
    <submittedName>
        <fullName evidence="5">Ferric vibriobactin, enterobactin transport system, substrate-binding protein ViuP (TC 3.A.1.14.6)</fullName>
    </submittedName>
</protein>
<name>A0A484UU96_9ZZZZ</name>
<keyword evidence="3" id="KW-0732">Signal</keyword>
<feature type="domain" description="Fe/B12 periplasmic-binding" evidence="4">
    <location>
        <begin position="52"/>
        <end position="316"/>
    </location>
</feature>
<keyword evidence="2" id="KW-0813">Transport</keyword>
<dbReference type="InterPro" id="IPR002491">
    <property type="entry name" value="ABC_transptr_periplasmic_BD"/>
</dbReference>
<dbReference type="PANTHER" id="PTHR30532:SF24">
    <property type="entry name" value="FERRIC ENTEROBACTIN-BINDING PERIPLASMIC PROTEIN FEPB"/>
    <property type="match status" value="1"/>
</dbReference>